<dbReference type="Proteomes" id="UP000027466">
    <property type="component" value="Unassembled WGS sequence"/>
</dbReference>
<evidence type="ECO:0000313" key="2">
    <source>
        <dbReference type="Proteomes" id="UP000027466"/>
    </source>
</evidence>
<evidence type="ECO:0000313" key="1">
    <source>
        <dbReference type="EMBL" id="KDR43990.1"/>
    </source>
</evidence>
<protein>
    <submittedName>
        <fullName evidence="1">Formylmethanofuran dehydrogenase</fullName>
    </submittedName>
</protein>
<accession>A0A069PTR4</accession>
<gene>
    <name evidence="1" type="ORF">BG61_24955</name>
</gene>
<proteinExistence type="predicted"/>
<organism evidence="1 2">
    <name type="scientific">Caballeronia glathei</name>
    <dbReference type="NCBI Taxonomy" id="60547"/>
    <lineage>
        <taxon>Bacteria</taxon>
        <taxon>Pseudomonadati</taxon>
        <taxon>Pseudomonadota</taxon>
        <taxon>Betaproteobacteria</taxon>
        <taxon>Burkholderiales</taxon>
        <taxon>Burkholderiaceae</taxon>
        <taxon>Caballeronia</taxon>
    </lineage>
</organism>
<dbReference type="Gene3D" id="3.40.50.1220">
    <property type="entry name" value="TPP-binding domain"/>
    <property type="match status" value="1"/>
</dbReference>
<dbReference type="AlphaFoldDB" id="A0A069PTR4"/>
<reference evidence="1 2" key="1">
    <citation type="submission" date="2014-03" db="EMBL/GenBank/DDBJ databases">
        <title>Draft Genome Sequences of Four Burkholderia Strains.</title>
        <authorList>
            <person name="Liu X.Y."/>
            <person name="Li C.X."/>
            <person name="Xu J.H."/>
        </authorList>
    </citation>
    <scope>NUCLEOTIDE SEQUENCE [LARGE SCALE GENOMIC DNA]</scope>
    <source>
        <strain evidence="1 2">DSM 50014</strain>
    </source>
</reference>
<dbReference type="STRING" id="60547.GCA_000751215_01152"/>
<name>A0A069PTR4_9BURK</name>
<sequence>MHDSSSTPSNAGDAGAAHAPVPSFSGAATGSPATTHDWTCPFCPLLCDDISIDLRGDNTLAASNTDCPRLARSIAHFSATAATCRPSVDGQDTDLESALARAGEILSRARRPLFGGLATDVAGARALYELAARCGAILDHLHGDALFASTLALQDRGAFFTTLSEVRSRADLLIVFGCQPSARYPRFYERALRGLARPLGVCFVACEADPAASALPNASVDSILPQADPFDVLAVWSALAEGRRIESGKHAEIADLAQRVASSSYTVVVYEPAALPGPHAALLVEALNRIVKAVNRTTRAGGLALGGDDGALTVSQAVTWLSGFALRTRVSMRAPLDYDPYRYRTQTLLAGGEADALLWVASFVPQPLPDALGADVPAIVLGHPSMAGTLGTRRAPTVFIPVATPGVDSGGHLFRIDATVVAPLRAARHAQLPGVAEIAGRLAAARSQP</sequence>
<keyword evidence="2" id="KW-1185">Reference proteome</keyword>
<comment type="caution">
    <text evidence="1">The sequence shown here is derived from an EMBL/GenBank/DDBJ whole genome shotgun (WGS) entry which is preliminary data.</text>
</comment>
<dbReference type="RefSeq" id="WP_035927053.1">
    <property type="nucleotide sequence ID" value="NZ_CADFFX010000006.1"/>
</dbReference>
<dbReference type="EMBL" id="JFHC01000004">
    <property type="protein sequence ID" value="KDR43990.1"/>
    <property type="molecule type" value="Genomic_DNA"/>
</dbReference>